<dbReference type="EMBL" id="HBUF01082100">
    <property type="protein sequence ID" value="CAG6633246.1"/>
    <property type="molecule type" value="Transcribed_RNA"/>
</dbReference>
<accession>A0A8D9B1D2</accession>
<dbReference type="EMBL" id="HBUF01596319">
    <property type="protein sequence ID" value="CAG6774885.1"/>
    <property type="molecule type" value="Transcribed_RNA"/>
</dbReference>
<feature type="compositionally biased region" description="Basic and acidic residues" evidence="1">
    <location>
        <begin position="123"/>
        <end position="152"/>
    </location>
</feature>
<sequence length="358" mass="40764">MYVLHIYLLTICLAIVRVSFGYEVINNEIIERIDLDNAQDLQQLTTLVKTQTPKISHHVDKSPSNGDEPNSVQTYHDTVGVSSNQPSIIYAAIQATPLVRTQDNDQTKDASVTILEETSETPMENKKSQSKVEDNSSVKKPSSKLEDPNEDKTKNIKAKLITHLKQTLPKLYSMLSVEMQNKHDNNQELTSEYKKEESTQETVTRLKPVNIQPYATIIDDDKDLKAEQSEDNYPYVVYDKQDYLKPKSVKKTVKTHKIGDEKKNVYPKEEVKSFEYKKADDLETDNTIWIGYGLGVPYRYPYPYNYPSSVYSYGRPYSGWGTRGYTGGPSYYGGYLDRTGLGYYNNHGTGYGPYGGYL</sequence>
<keyword evidence="2" id="KW-0732">Signal</keyword>
<feature type="region of interest" description="Disordered" evidence="1">
    <location>
        <begin position="114"/>
        <end position="152"/>
    </location>
</feature>
<dbReference type="EMBL" id="HBUF01082102">
    <property type="protein sequence ID" value="CAG6633252.1"/>
    <property type="molecule type" value="Transcribed_RNA"/>
</dbReference>
<dbReference type="EMBL" id="HBUF01596320">
    <property type="protein sequence ID" value="CAG6774887.1"/>
    <property type="molecule type" value="Transcribed_RNA"/>
</dbReference>
<dbReference type="EMBL" id="HBUF01339648">
    <property type="protein sequence ID" value="CAG6700987.1"/>
    <property type="molecule type" value="Transcribed_RNA"/>
</dbReference>
<proteinExistence type="predicted"/>
<evidence type="ECO:0000256" key="1">
    <source>
        <dbReference type="SAM" id="MobiDB-lite"/>
    </source>
</evidence>
<dbReference type="EMBL" id="HBUF01596321">
    <property type="protein sequence ID" value="CAG6774889.1"/>
    <property type="molecule type" value="Transcribed_RNA"/>
</dbReference>
<organism evidence="3">
    <name type="scientific">Cacopsylla melanoneura</name>
    <dbReference type="NCBI Taxonomy" id="428564"/>
    <lineage>
        <taxon>Eukaryota</taxon>
        <taxon>Metazoa</taxon>
        <taxon>Ecdysozoa</taxon>
        <taxon>Arthropoda</taxon>
        <taxon>Hexapoda</taxon>
        <taxon>Insecta</taxon>
        <taxon>Pterygota</taxon>
        <taxon>Neoptera</taxon>
        <taxon>Paraneoptera</taxon>
        <taxon>Hemiptera</taxon>
        <taxon>Sternorrhyncha</taxon>
        <taxon>Psylloidea</taxon>
        <taxon>Psyllidae</taxon>
        <taxon>Psyllinae</taxon>
        <taxon>Cacopsylla</taxon>
    </lineage>
</organism>
<feature type="signal peptide" evidence="2">
    <location>
        <begin position="1"/>
        <end position="21"/>
    </location>
</feature>
<name>A0A8D9B1D2_9HEMI</name>
<evidence type="ECO:0000256" key="2">
    <source>
        <dbReference type="SAM" id="SignalP"/>
    </source>
</evidence>
<feature type="compositionally biased region" description="Polar residues" evidence="1">
    <location>
        <begin position="62"/>
        <end position="78"/>
    </location>
</feature>
<reference evidence="3" key="1">
    <citation type="submission" date="2021-05" db="EMBL/GenBank/DDBJ databases">
        <authorList>
            <person name="Alioto T."/>
            <person name="Alioto T."/>
            <person name="Gomez Garrido J."/>
        </authorList>
    </citation>
    <scope>NUCLEOTIDE SEQUENCE</scope>
</reference>
<protein>
    <submittedName>
        <fullName evidence="3">Uncharacterized protein</fullName>
    </submittedName>
</protein>
<dbReference type="AlphaFoldDB" id="A0A8D9B1D2"/>
<dbReference type="EMBL" id="HBUF01082101">
    <property type="protein sequence ID" value="CAG6633249.1"/>
    <property type="molecule type" value="Transcribed_RNA"/>
</dbReference>
<feature type="chain" id="PRO_5036429059" evidence="2">
    <location>
        <begin position="22"/>
        <end position="358"/>
    </location>
</feature>
<evidence type="ECO:0000313" key="3">
    <source>
        <dbReference type="EMBL" id="CAG6774887.1"/>
    </source>
</evidence>
<dbReference type="EMBL" id="HBUF01082099">
    <property type="protein sequence ID" value="CAG6633243.1"/>
    <property type="molecule type" value="Transcribed_RNA"/>
</dbReference>
<feature type="region of interest" description="Disordered" evidence="1">
    <location>
        <begin position="52"/>
        <end position="78"/>
    </location>
</feature>